<evidence type="ECO:0000313" key="2">
    <source>
        <dbReference type="EMBL" id="MBE1532498.1"/>
    </source>
</evidence>
<gene>
    <name evidence="2" type="ORF">H4W34_002331</name>
</gene>
<name>A0ABR9JPS8_9ACTN</name>
<dbReference type="EMBL" id="JADBDZ010000001">
    <property type="protein sequence ID" value="MBE1532498.1"/>
    <property type="molecule type" value="Genomic_DNA"/>
</dbReference>
<feature type="domain" description="DUF397" evidence="1">
    <location>
        <begin position="3"/>
        <end position="42"/>
    </location>
</feature>
<proteinExistence type="predicted"/>
<dbReference type="InterPro" id="IPR007278">
    <property type="entry name" value="DUF397"/>
</dbReference>
<organism evidence="2 3">
    <name type="scientific">Actinomadura algeriensis</name>
    <dbReference type="NCBI Taxonomy" id="1679523"/>
    <lineage>
        <taxon>Bacteria</taxon>
        <taxon>Bacillati</taxon>
        <taxon>Actinomycetota</taxon>
        <taxon>Actinomycetes</taxon>
        <taxon>Streptosporangiales</taxon>
        <taxon>Thermomonosporaceae</taxon>
        <taxon>Actinomadura</taxon>
    </lineage>
</organism>
<accession>A0ABR9JPS8</accession>
<dbReference type="Proteomes" id="UP000627838">
    <property type="component" value="Unassembled WGS sequence"/>
</dbReference>
<comment type="caution">
    <text evidence="2">The sequence shown here is derived from an EMBL/GenBank/DDBJ whole genome shotgun (WGS) entry which is preliminary data.</text>
</comment>
<dbReference type="Pfam" id="PF04149">
    <property type="entry name" value="DUF397"/>
    <property type="match status" value="1"/>
</dbReference>
<evidence type="ECO:0000313" key="3">
    <source>
        <dbReference type="Proteomes" id="UP000627838"/>
    </source>
</evidence>
<sequence>MHDQCVEVAAVHGYMGVRDSKDPAGPMLIFTSADWRAFTRAINGGPNG</sequence>
<evidence type="ECO:0000259" key="1">
    <source>
        <dbReference type="Pfam" id="PF04149"/>
    </source>
</evidence>
<protein>
    <recommendedName>
        <fullName evidence="1">DUF397 domain-containing protein</fullName>
    </recommendedName>
</protein>
<keyword evidence="3" id="KW-1185">Reference proteome</keyword>
<reference evidence="2 3" key="1">
    <citation type="submission" date="2020-10" db="EMBL/GenBank/DDBJ databases">
        <title>Sequencing the genomes of 1000 actinobacteria strains.</title>
        <authorList>
            <person name="Klenk H.-P."/>
        </authorList>
    </citation>
    <scope>NUCLEOTIDE SEQUENCE [LARGE SCALE GENOMIC DNA]</scope>
    <source>
        <strain evidence="2 3">DSM 46744</strain>
    </source>
</reference>